<feature type="region of interest" description="Disordered" evidence="1">
    <location>
        <begin position="1"/>
        <end position="32"/>
    </location>
</feature>
<dbReference type="InterPro" id="IPR056440">
    <property type="entry name" value="Zn-ribbon_GIR1"/>
</dbReference>
<evidence type="ECO:0000313" key="4">
    <source>
        <dbReference type="Proteomes" id="UP001159364"/>
    </source>
</evidence>
<feature type="compositionally biased region" description="Polar residues" evidence="1">
    <location>
        <begin position="15"/>
        <end position="29"/>
    </location>
</feature>
<evidence type="ECO:0000259" key="2">
    <source>
        <dbReference type="Pfam" id="PF24747"/>
    </source>
</evidence>
<dbReference type="PANTHER" id="PTHR33177">
    <property type="entry name" value="PUTATIVE-RELATED"/>
    <property type="match status" value="1"/>
</dbReference>
<comment type="caution">
    <text evidence="3">The sequence shown here is derived from an EMBL/GenBank/DDBJ whole genome shotgun (WGS) entry which is preliminary data.</text>
</comment>
<proteinExistence type="predicted"/>
<dbReference type="Pfam" id="PF24747">
    <property type="entry name" value="Zn-ribbon_GIR1"/>
    <property type="match status" value="1"/>
</dbReference>
<dbReference type="EMBL" id="JAIWQS010000004">
    <property type="protein sequence ID" value="KAJ8768009.1"/>
    <property type="molecule type" value="Genomic_DNA"/>
</dbReference>
<organism evidence="3 4">
    <name type="scientific">Erythroxylum novogranatense</name>
    <dbReference type="NCBI Taxonomy" id="1862640"/>
    <lineage>
        <taxon>Eukaryota</taxon>
        <taxon>Viridiplantae</taxon>
        <taxon>Streptophyta</taxon>
        <taxon>Embryophyta</taxon>
        <taxon>Tracheophyta</taxon>
        <taxon>Spermatophyta</taxon>
        <taxon>Magnoliopsida</taxon>
        <taxon>eudicotyledons</taxon>
        <taxon>Gunneridae</taxon>
        <taxon>Pentapetalae</taxon>
        <taxon>rosids</taxon>
        <taxon>fabids</taxon>
        <taxon>Malpighiales</taxon>
        <taxon>Erythroxylaceae</taxon>
        <taxon>Erythroxylum</taxon>
    </lineage>
</organism>
<keyword evidence="4" id="KW-1185">Reference proteome</keyword>
<reference evidence="3 4" key="1">
    <citation type="submission" date="2021-09" db="EMBL/GenBank/DDBJ databases">
        <title>Genomic insights and catalytic innovation underlie evolution of tropane alkaloids biosynthesis.</title>
        <authorList>
            <person name="Wang Y.-J."/>
            <person name="Tian T."/>
            <person name="Huang J.-P."/>
            <person name="Huang S.-X."/>
        </authorList>
    </citation>
    <scope>NUCLEOTIDE SEQUENCE [LARGE SCALE GENOMIC DNA]</scope>
    <source>
        <strain evidence="3">KIB-2018</strain>
        <tissue evidence="3">Leaf</tissue>
    </source>
</reference>
<dbReference type="AlphaFoldDB" id="A0AAV8TPD4"/>
<gene>
    <name evidence="3" type="ORF">K2173_020949</name>
</gene>
<dbReference type="Proteomes" id="UP001159364">
    <property type="component" value="Linkage Group LG04"/>
</dbReference>
<evidence type="ECO:0000313" key="3">
    <source>
        <dbReference type="EMBL" id="KAJ8768009.1"/>
    </source>
</evidence>
<accession>A0AAV8TPD4</accession>
<sequence>MSRKVNSPKLDLKLNLSQPTMANSQNKSDSCCEMASPEIDQRSCVSSEEEETMKYKMGASSETTSTAMNMMLVGCPRCLMYIMLPEADPRCPICKNTPMLLDFLNQANTKKTAI</sequence>
<dbReference type="PANTHER" id="PTHR33177:SF79">
    <property type="entry name" value="LITAF DOMAIN-CONTAINING PROTEIN"/>
    <property type="match status" value="1"/>
</dbReference>
<protein>
    <recommendedName>
        <fullName evidence="2">GIR1-like zinc ribbon domain-containing protein</fullName>
    </recommendedName>
</protein>
<dbReference type="InterPro" id="IPR055281">
    <property type="entry name" value="GIR1-2/SIED1"/>
</dbReference>
<name>A0AAV8TPD4_9ROSI</name>
<evidence type="ECO:0000256" key="1">
    <source>
        <dbReference type="SAM" id="MobiDB-lite"/>
    </source>
</evidence>
<feature type="domain" description="GIR1-like zinc ribbon" evidence="2">
    <location>
        <begin position="70"/>
        <end position="104"/>
    </location>
</feature>